<dbReference type="PROSITE" id="PS01359">
    <property type="entry name" value="ZF_PHD_1"/>
    <property type="match status" value="1"/>
</dbReference>
<keyword evidence="5" id="KW-0804">Transcription</keyword>
<dbReference type="PANTHER" id="PTHR46201:SF9">
    <property type="entry name" value="PHD FINGER PROTEIN MALE MEIOCYTE DEATH 1"/>
    <property type="match status" value="1"/>
</dbReference>
<dbReference type="InterPro" id="IPR001965">
    <property type="entry name" value="Znf_PHD"/>
</dbReference>
<evidence type="ECO:0000313" key="7">
    <source>
        <dbReference type="EMBL" id="KAK6913510.1"/>
    </source>
</evidence>
<dbReference type="Pfam" id="PF25874">
    <property type="entry name" value="WHD_plant_repro"/>
    <property type="match status" value="1"/>
</dbReference>
<gene>
    <name evidence="7" type="ORF">RJ641_023111</name>
</gene>
<evidence type="ECO:0000256" key="2">
    <source>
        <dbReference type="ARBA" id="ARBA00022771"/>
    </source>
</evidence>
<dbReference type="InterPro" id="IPR019786">
    <property type="entry name" value="Zinc_finger_PHD-type_CS"/>
</dbReference>
<accession>A0AAN8UDL8</accession>
<dbReference type="InterPro" id="IPR011011">
    <property type="entry name" value="Znf_FYVE_PHD"/>
</dbReference>
<dbReference type="SMART" id="SM00249">
    <property type="entry name" value="PHD"/>
    <property type="match status" value="1"/>
</dbReference>
<evidence type="ECO:0000259" key="6">
    <source>
        <dbReference type="SMART" id="SM00249"/>
    </source>
</evidence>
<protein>
    <submittedName>
        <fullName evidence="7">Zinc finger, PHD-finger</fullName>
    </submittedName>
</protein>
<keyword evidence="4" id="KW-0805">Transcription regulation</keyword>
<name>A0AAN8UDL8_9MAGN</name>
<keyword evidence="3" id="KW-0862">Zinc</keyword>
<feature type="domain" description="Zinc finger PHD-type" evidence="6">
    <location>
        <begin position="616"/>
        <end position="662"/>
    </location>
</feature>
<evidence type="ECO:0000256" key="4">
    <source>
        <dbReference type="ARBA" id="ARBA00023015"/>
    </source>
</evidence>
<dbReference type="GO" id="GO:0008270">
    <property type="term" value="F:zinc ion binding"/>
    <property type="evidence" value="ECO:0007669"/>
    <property type="project" value="UniProtKB-KW"/>
</dbReference>
<organism evidence="7 8">
    <name type="scientific">Dillenia turbinata</name>
    <dbReference type="NCBI Taxonomy" id="194707"/>
    <lineage>
        <taxon>Eukaryota</taxon>
        <taxon>Viridiplantae</taxon>
        <taxon>Streptophyta</taxon>
        <taxon>Embryophyta</taxon>
        <taxon>Tracheophyta</taxon>
        <taxon>Spermatophyta</taxon>
        <taxon>Magnoliopsida</taxon>
        <taxon>eudicotyledons</taxon>
        <taxon>Gunneridae</taxon>
        <taxon>Pentapetalae</taxon>
        <taxon>Dilleniales</taxon>
        <taxon>Dilleniaceae</taxon>
        <taxon>Dillenia</taxon>
    </lineage>
</organism>
<dbReference type="InterPro" id="IPR058054">
    <property type="entry name" value="Znf_MS1-like"/>
</dbReference>
<dbReference type="InterPro" id="IPR057765">
    <property type="entry name" value="MS1-like_ubiquitin"/>
</dbReference>
<dbReference type="Gene3D" id="3.30.40.10">
    <property type="entry name" value="Zinc/RING finger domain, C3HC4 (zinc finger)"/>
    <property type="match status" value="1"/>
</dbReference>
<keyword evidence="1" id="KW-0479">Metal-binding</keyword>
<dbReference type="InterPro" id="IPR019787">
    <property type="entry name" value="Znf_PHD-finger"/>
</dbReference>
<comment type="caution">
    <text evidence="7">The sequence shown here is derived from an EMBL/GenBank/DDBJ whole genome shotgun (WGS) entry which is preliminary data.</text>
</comment>
<evidence type="ECO:0000256" key="1">
    <source>
        <dbReference type="ARBA" id="ARBA00022723"/>
    </source>
</evidence>
<dbReference type="SUPFAM" id="SSF57903">
    <property type="entry name" value="FYVE/PHD zinc finger"/>
    <property type="match status" value="1"/>
</dbReference>
<dbReference type="PANTHER" id="PTHR46201">
    <property type="entry name" value="PHD FINGER PROTEIN MALE MEIOCYTE DEATH 1-RELATED"/>
    <property type="match status" value="1"/>
</dbReference>
<sequence length="706" mass="80744">MSNPILEVCGKRKRRSKFFSFHNFADPSSPFNTNGPFRDNIRFFLKECTEIEDYLIEGNPTWCTLLIHENNGVIVPLFTIEEIVKNSSRPLCDHCRCSGWSHHFVSKRKYHLIIPVDDEWNEPLDDGAFDVQTHLLHGLVHCNGFGHLLCINGIEGGSKNLSGREIMDLWDRICTSLRARKITVEDVAKKRSMDLRLLHGVAYGHTWFGRWGYKFCHGSFGVMEHNYDRAIEILSSLNIDEIISDFGSTNKSKEIKQIVQYYRELSETQLVTMRDLLRFMLTLKSRAPVPLKRKMITQNSDSSFSWYSFPTSSKLPSIIRVQRKPLGKEKAVKYRKFSTLVLNMDSRWPARRLEYAAEVIVDALKEKKESELGSGGMTRQQVRDAARLLIGDTGLLDFVLKSLNNVIVGKYIVCRAVNPATRVLEYTICDVGKASKDTEPEFKIISNEYTVRARATGSEVYDDVTFVYTNIFMTYPNSDLIRLATLTVLDTKYFVKEWPFKDENDQLLRFICKVMPKLTESDSELTRRWFPSEIVAVPLHATVAELKGAIQAALRDTYCVTERFVVREIENMEDLEDREVLFGSLESGSEVWVQGDGMDMETELRYEGGNDTWTVRCQCGARDDDGERMIACDICEVWHHTRCCGIKDSDATPPIFVCSGCSISIMPPRVDLCTELPLRVELSPESEYLNSLILPQEPDFGTELLC</sequence>
<dbReference type="Pfam" id="PF25565">
    <property type="entry name" value="Ubiquitin_At1g33420"/>
    <property type="match status" value="1"/>
</dbReference>
<proteinExistence type="predicted"/>
<evidence type="ECO:0000256" key="3">
    <source>
        <dbReference type="ARBA" id="ARBA00022833"/>
    </source>
</evidence>
<dbReference type="InterPro" id="IPR059080">
    <property type="entry name" value="WHD_PTC1"/>
</dbReference>
<dbReference type="EMBL" id="JBAMMX010000027">
    <property type="protein sequence ID" value="KAK6913510.1"/>
    <property type="molecule type" value="Genomic_DNA"/>
</dbReference>
<keyword evidence="8" id="KW-1185">Reference proteome</keyword>
<keyword evidence="2" id="KW-0863">Zinc-finger</keyword>
<dbReference type="InterPro" id="IPR013083">
    <property type="entry name" value="Znf_RING/FYVE/PHD"/>
</dbReference>
<dbReference type="AlphaFoldDB" id="A0AAN8UDL8"/>
<evidence type="ECO:0000313" key="8">
    <source>
        <dbReference type="Proteomes" id="UP001370490"/>
    </source>
</evidence>
<dbReference type="Pfam" id="PF00628">
    <property type="entry name" value="PHD"/>
    <property type="match status" value="1"/>
</dbReference>
<dbReference type="CDD" id="cd15556">
    <property type="entry name" value="PHD_MMD1_like"/>
    <property type="match status" value="1"/>
</dbReference>
<dbReference type="Proteomes" id="UP001370490">
    <property type="component" value="Unassembled WGS sequence"/>
</dbReference>
<reference evidence="7 8" key="1">
    <citation type="submission" date="2023-12" db="EMBL/GenBank/DDBJ databases">
        <title>A high-quality genome assembly for Dillenia turbinata (Dilleniales).</title>
        <authorList>
            <person name="Chanderbali A."/>
        </authorList>
    </citation>
    <scope>NUCLEOTIDE SEQUENCE [LARGE SCALE GENOMIC DNA]</scope>
    <source>
        <strain evidence="7">LSX21</strain>
        <tissue evidence="7">Leaf</tissue>
    </source>
</reference>
<evidence type="ECO:0000256" key="5">
    <source>
        <dbReference type="ARBA" id="ARBA00023163"/>
    </source>
</evidence>